<dbReference type="Proteomes" id="UP001295444">
    <property type="component" value="Chromosome 05"/>
</dbReference>
<name>A0AAD1SGL7_PELCU</name>
<evidence type="ECO:0000256" key="1">
    <source>
        <dbReference type="SAM" id="Phobius"/>
    </source>
</evidence>
<protein>
    <submittedName>
        <fullName evidence="2">Uncharacterized protein</fullName>
    </submittedName>
</protein>
<reference evidence="2" key="1">
    <citation type="submission" date="2022-03" db="EMBL/GenBank/DDBJ databases">
        <authorList>
            <person name="Alioto T."/>
            <person name="Alioto T."/>
            <person name="Gomez Garrido J."/>
        </authorList>
    </citation>
    <scope>NUCLEOTIDE SEQUENCE</scope>
</reference>
<sequence length="91" mass="9961">MSHLLHGSQFICWRGRMERRVIYAKLHLNVPESQRNSYPGAQTEDHISGRVKGLIFTLIAACAVLLTVSVCLGIYGNDVNPTLGPPSLLGT</sequence>
<keyword evidence="1" id="KW-0472">Membrane</keyword>
<keyword evidence="1" id="KW-0812">Transmembrane</keyword>
<evidence type="ECO:0000313" key="3">
    <source>
        <dbReference type="Proteomes" id="UP001295444"/>
    </source>
</evidence>
<organism evidence="2 3">
    <name type="scientific">Pelobates cultripes</name>
    <name type="common">Western spadefoot toad</name>
    <dbReference type="NCBI Taxonomy" id="61616"/>
    <lineage>
        <taxon>Eukaryota</taxon>
        <taxon>Metazoa</taxon>
        <taxon>Chordata</taxon>
        <taxon>Craniata</taxon>
        <taxon>Vertebrata</taxon>
        <taxon>Euteleostomi</taxon>
        <taxon>Amphibia</taxon>
        <taxon>Batrachia</taxon>
        <taxon>Anura</taxon>
        <taxon>Pelobatoidea</taxon>
        <taxon>Pelobatidae</taxon>
        <taxon>Pelobates</taxon>
    </lineage>
</organism>
<accession>A0AAD1SGL7</accession>
<keyword evidence="1" id="KW-1133">Transmembrane helix</keyword>
<feature type="transmembrane region" description="Helical" evidence="1">
    <location>
        <begin position="54"/>
        <end position="75"/>
    </location>
</feature>
<keyword evidence="3" id="KW-1185">Reference proteome</keyword>
<gene>
    <name evidence="2" type="ORF">PECUL_23A035964</name>
</gene>
<evidence type="ECO:0000313" key="2">
    <source>
        <dbReference type="EMBL" id="CAH2297393.1"/>
    </source>
</evidence>
<dbReference type="EMBL" id="OW240916">
    <property type="protein sequence ID" value="CAH2297393.1"/>
    <property type="molecule type" value="Genomic_DNA"/>
</dbReference>
<dbReference type="AlphaFoldDB" id="A0AAD1SGL7"/>
<proteinExistence type="predicted"/>